<dbReference type="SMART" id="SM00717">
    <property type="entry name" value="SANT"/>
    <property type="match status" value="1"/>
</dbReference>
<keyword evidence="2" id="KW-0805">Transcription regulation</keyword>
<protein>
    <submittedName>
        <fullName evidence="10">Uncharacterized protein</fullName>
    </submittedName>
</protein>
<dbReference type="GO" id="GO:0010468">
    <property type="term" value="P:regulation of gene expression"/>
    <property type="evidence" value="ECO:0007669"/>
    <property type="project" value="UniProtKB-ARBA"/>
</dbReference>
<keyword evidence="11" id="KW-1185">Reference proteome</keyword>
<evidence type="ECO:0000256" key="3">
    <source>
        <dbReference type="ARBA" id="ARBA00023125"/>
    </source>
</evidence>
<dbReference type="Gramene" id="ERM96634">
    <property type="protein sequence ID" value="ERM96634"/>
    <property type="gene ID" value="AMTR_s00001p00272270"/>
</dbReference>
<dbReference type="CDD" id="cd00167">
    <property type="entry name" value="SANT"/>
    <property type="match status" value="1"/>
</dbReference>
<dbReference type="Gene3D" id="1.10.10.60">
    <property type="entry name" value="Homeodomain-like"/>
    <property type="match status" value="1"/>
</dbReference>
<keyword evidence="3" id="KW-0238">DNA-binding</keyword>
<evidence type="ECO:0000313" key="10">
    <source>
        <dbReference type="EMBL" id="ERM96634.1"/>
    </source>
</evidence>
<dbReference type="Pfam" id="PF00249">
    <property type="entry name" value="Myb_DNA-binding"/>
    <property type="match status" value="1"/>
</dbReference>
<dbReference type="STRING" id="13333.W1NMV4"/>
<dbReference type="HOGENOM" id="CLU_025358_0_0_1"/>
<name>W1NMV4_AMBTC</name>
<gene>
    <name evidence="10" type="ORF">AMTR_s00001p00272270</name>
</gene>
<dbReference type="eggNOG" id="KOG0724">
    <property type="taxonomic scope" value="Eukaryota"/>
</dbReference>
<dbReference type="KEGG" id="atr:18424570"/>
<dbReference type="SUPFAM" id="SSF46689">
    <property type="entry name" value="Homeodomain-like"/>
    <property type="match status" value="1"/>
</dbReference>
<evidence type="ECO:0000256" key="2">
    <source>
        <dbReference type="ARBA" id="ARBA00023015"/>
    </source>
</evidence>
<keyword evidence="5" id="KW-0539">Nucleus</keyword>
<evidence type="ECO:0000259" key="8">
    <source>
        <dbReference type="PROSITE" id="PS51293"/>
    </source>
</evidence>
<organism evidence="10 11">
    <name type="scientific">Amborella trichopoda</name>
    <dbReference type="NCBI Taxonomy" id="13333"/>
    <lineage>
        <taxon>Eukaryota</taxon>
        <taxon>Viridiplantae</taxon>
        <taxon>Streptophyta</taxon>
        <taxon>Embryophyta</taxon>
        <taxon>Tracheophyta</taxon>
        <taxon>Spermatophyta</taxon>
        <taxon>Magnoliopsida</taxon>
        <taxon>Amborellales</taxon>
        <taxon>Amborellaceae</taxon>
        <taxon>Amborella</taxon>
    </lineage>
</organism>
<reference evidence="11" key="1">
    <citation type="journal article" date="2013" name="Science">
        <title>The Amborella genome and the evolution of flowering plants.</title>
        <authorList>
            <consortium name="Amborella Genome Project"/>
        </authorList>
    </citation>
    <scope>NUCLEOTIDE SEQUENCE [LARGE SCALE GENOMIC DNA]</scope>
</reference>
<feature type="compositionally biased region" description="Low complexity" evidence="6">
    <location>
        <begin position="592"/>
        <end position="602"/>
    </location>
</feature>
<feature type="region of interest" description="Disordered" evidence="6">
    <location>
        <begin position="496"/>
        <end position="621"/>
    </location>
</feature>
<feature type="domain" description="HTH myb-type" evidence="9">
    <location>
        <begin position="19"/>
        <end position="73"/>
    </location>
</feature>
<feature type="domain" description="Myb-like" evidence="7">
    <location>
        <begin position="19"/>
        <end position="69"/>
    </location>
</feature>
<dbReference type="NCBIfam" id="TIGR01557">
    <property type="entry name" value="myb_SHAQKYF"/>
    <property type="match status" value="1"/>
</dbReference>
<feature type="region of interest" description="Disordered" evidence="6">
    <location>
        <begin position="85"/>
        <end position="115"/>
    </location>
</feature>
<feature type="compositionally biased region" description="Basic and acidic residues" evidence="6">
    <location>
        <begin position="674"/>
        <end position="704"/>
    </location>
</feature>
<feature type="region of interest" description="Disordered" evidence="6">
    <location>
        <begin position="790"/>
        <end position="811"/>
    </location>
</feature>
<dbReference type="InterPro" id="IPR017930">
    <property type="entry name" value="Myb_dom"/>
</dbReference>
<accession>W1NMV4</accession>
<feature type="domain" description="SANT" evidence="8">
    <location>
        <begin position="22"/>
        <end position="73"/>
    </location>
</feature>
<evidence type="ECO:0000313" key="11">
    <source>
        <dbReference type="Proteomes" id="UP000017836"/>
    </source>
</evidence>
<feature type="compositionally biased region" description="Basic and acidic residues" evidence="6">
    <location>
        <begin position="564"/>
        <end position="574"/>
    </location>
</feature>
<sequence length="811" mass="88097">METYSPGEDLVVKTRKPYTITKQRERWTEEEHDRFLEALKLYGRAWQRIEEHIGTKTAVQIRSHAQKFFSKLEREAVIKGLPVGKAHDIDIPPPRPKKKPSNPYPRKTGIGSVGPLTGGIKDGSLLMKGPSACCSKAGLNSENSHIIQGSTETASSQRAKETSIDNENLEVLTLSLGAPCSSVSSASKISPLVKSKTSTPTSPGAFKEFMPTKKDSGDQTQTDEGSATSKSKKTPKPDNQSELTELEIGRPDQLNLDYGSAVYVTSTHVPVRDNTDDLKHPRKLELPRKNDTQATQNYPRHVPVHVVDGTLNKCMHSSSSNPTNSVSTVHQMGVHGNPRLIATPSLSVTSDSAASTMCPQFPMFHPSFTPFHLNPEAYKLLAPSAMNLSCVLSSYIIANLLQNPAAHAAATLAASFWPGLDFETPLDATTAEILRSSAPLNYVDVSPPNIAAVVAATVAAASAWWASHGPLPLSHPHPHPHHTCFFAPSATLVPVAEPSPVSEEKKEEKNKESMDQDGPPFKQPQKAQARDADFSPNLQARIPVSTMASSSDLEDSEGVGSDNSKPKVSEHEQKLLAVEVVNGKPRKQLDRSSCGSNASSSSDIETDNLEKNDEGKEASPVAEFCYSGNEFGRRSRTAGAISDSWKEVSEGGRLAFQALFSREVLPQSFSPPHNQKDKTSNATHIDGEVKRKDMSKSSDSKEGNVDLNTATWVEDHCTNEDSSDTTRGNRPQTGSSVSEEEKGNGKTDTLNGKLQACRMGFEPYKRCSVEAKECRLVDGTREKGLKRIRLEHESNSPTSVGSFLKRAHCPS</sequence>
<dbReference type="AlphaFoldDB" id="W1NMV4"/>
<dbReference type="PROSITE" id="PS50090">
    <property type="entry name" value="MYB_LIKE"/>
    <property type="match status" value="1"/>
</dbReference>
<evidence type="ECO:0000256" key="4">
    <source>
        <dbReference type="ARBA" id="ARBA00023163"/>
    </source>
</evidence>
<keyword evidence="4" id="KW-0804">Transcription</keyword>
<dbReference type="InterPro" id="IPR009057">
    <property type="entry name" value="Homeodomain-like_sf"/>
</dbReference>
<dbReference type="InterPro" id="IPR017884">
    <property type="entry name" value="SANT_dom"/>
</dbReference>
<evidence type="ECO:0000256" key="5">
    <source>
        <dbReference type="ARBA" id="ARBA00023242"/>
    </source>
</evidence>
<dbReference type="OMA" id="ANYSEPQ"/>
<dbReference type="InterPro" id="IPR001005">
    <property type="entry name" value="SANT/Myb"/>
</dbReference>
<dbReference type="PANTHER" id="PTHR12802:SF177">
    <property type="entry name" value="PROTEIN CCA1"/>
    <property type="match status" value="1"/>
</dbReference>
<dbReference type="PANTHER" id="PTHR12802">
    <property type="entry name" value="SWI/SNF COMPLEX-RELATED"/>
    <property type="match status" value="1"/>
</dbReference>
<feature type="region of interest" description="Disordered" evidence="6">
    <location>
        <begin position="666"/>
        <end position="751"/>
    </location>
</feature>
<feature type="compositionally biased region" description="Basic and acidic residues" evidence="6">
    <location>
        <begin position="608"/>
        <end position="617"/>
    </location>
</feature>
<feature type="region of interest" description="Disordered" evidence="6">
    <location>
        <begin position="181"/>
        <end position="252"/>
    </location>
</feature>
<dbReference type="Proteomes" id="UP000017836">
    <property type="component" value="Unassembled WGS sequence"/>
</dbReference>
<dbReference type="InterPro" id="IPR006447">
    <property type="entry name" value="Myb_dom_plants"/>
</dbReference>
<evidence type="ECO:0000256" key="6">
    <source>
        <dbReference type="SAM" id="MobiDB-lite"/>
    </source>
</evidence>
<proteinExistence type="predicted"/>
<feature type="compositionally biased region" description="Polar residues" evidence="6">
    <location>
        <begin position="725"/>
        <end position="737"/>
    </location>
</feature>
<dbReference type="PROSITE" id="PS51294">
    <property type="entry name" value="HTH_MYB"/>
    <property type="match status" value="1"/>
</dbReference>
<dbReference type="EMBL" id="KI397142">
    <property type="protein sequence ID" value="ERM96634.1"/>
    <property type="molecule type" value="Genomic_DNA"/>
</dbReference>
<comment type="subcellular location">
    <subcellularLocation>
        <location evidence="1">Nucleus</location>
    </subcellularLocation>
</comment>
<dbReference type="PROSITE" id="PS51293">
    <property type="entry name" value="SANT"/>
    <property type="match status" value="1"/>
</dbReference>
<dbReference type="GO" id="GO:0003677">
    <property type="term" value="F:DNA binding"/>
    <property type="evidence" value="ECO:0007669"/>
    <property type="project" value="UniProtKB-KW"/>
</dbReference>
<dbReference type="FunFam" id="1.10.10.60:FF:000023">
    <property type="entry name" value="protein REVEILLE 6 isoform X1"/>
    <property type="match status" value="1"/>
</dbReference>
<dbReference type="GO" id="GO:0005634">
    <property type="term" value="C:nucleus"/>
    <property type="evidence" value="ECO:0007669"/>
    <property type="project" value="UniProtKB-SubCell"/>
</dbReference>
<feature type="compositionally biased region" description="Polar residues" evidence="6">
    <location>
        <begin position="218"/>
        <end position="227"/>
    </location>
</feature>
<evidence type="ECO:0000256" key="1">
    <source>
        <dbReference type="ARBA" id="ARBA00004123"/>
    </source>
</evidence>
<evidence type="ECO:0000259" key="7">
    <source>
        <dbReference type="PROSITE" id="PS50090"/>
    </source>
</evidence>
<feature type="compositionally biased region" description="Basic and acidic residues" evidence="6">
    <location>
        <begin position="502"/>
        <end position="514"/>
    </location>
</feature>
<evidence type="ECO:0000259" key="9">
    <source>
        <dbReference type="PROSITE" id="PS51294"/>
    </source>
</evidence>
<dbReference type="OrthoDB" id="118550at2759"/>